<dbReference type="InterPro" id="IPR029058">
    <property type="entry name" value="AB_hydrolase_fold"/>
</dbReference>
<gene>
    <name evidence="7" type="primary">phaC</name>
    <name evidence="7" type="ORF">L1F33_06375</name>
</gene>
<dbReference type="InterPro" id="IPR000073">
    <property type="entry name" value="AB_hydrolase_1"/>
</dbReference>
<evidence type="ECO:0000259" key="5">
    <source>
        <dbReference type="Pfam" id="PF00561"/>
    </source>
</evidence>
<keyword evidence="4" id="KW-0012">Acyltransferase</keyword>
<dbReference type="InterPro" id="IPR010941">
    <property type="entry name" value="PhaC_N"/>
</dbReference>
<evidence type="ECO:0000256" key="4">
    <source>
        <dbReference type="ARBA" id="ARBA00023315"/>
    </source>
</evidence>
<dbReference type="Gene3D" id="3.40.50.1820">
    <property type="entry name" value="alpha/beta hydrolase"/>
    <property type="match status" value="1"/>
</dbReference>
<keyword evidence="8" id="KW-1185">Reference proteome</keyword>
<dbReference type="InterPro" id="IPR051321">
    <property type="entry name" value="PHA/PHB_synthase"/>
</dbReference>
<dbReference type="PANTHER" id="PTHR36837:SF5">
    <property type="entry name" value="POLY-3-HYDROXYBUTYRATE SYNTHASE"/>
    <property type="match status" value="1"/>
</dbReference>
<dbReference type="Pfam" id="PF07167">
    <property type="entry name" value="PhaC_N"/>
    <property type="match status" value="1"/>
</dbReference>
<dbReference type="SUPFAM" id="SSF53474">
    <property type="entry name" value="alpha/beta-Hydrolases"/>
    <property type="match status" value="1"/>
</dbReference>
<evidence type="ECO:0000313" key="8">
    <source>
        <dbReference type="Proteomes" id="UP001065265"/>
    </source>
</evidence>
<feature type="domain" description="AB hydrolase-1" evidence="5">
    <location>
        <begin position="327"/>
        <end position="545"/>
    </location>
</feature>
<dbReference type="Proteomes" id="UP001065265">
    <property type="component" value="Chromosome"/>
</dbReference>
<feature type="domain" description="Poly-beta-hydroxybutyrate polymerase N-terminal" evidence="6">
    <location>
        <begin position="135"/>
        <end position="302"/>
    </location>
</feature>
<dbReference type="EMBL" id="CP092471">
    <property type="protein sequence ID" value="UVI40560.1"/>
    <property type="molecule type" value="Genomic_DNA"/>
</dbReference>
<accession>A0ABY5T189</accession>
<keyword evidence="3" id="KW-0808">Transferase</keyword>
<dbReference type="PANTHER" id="PTHR36837">
    <property type="entry name" value="POLY(3-HYDROXYALKANOATE) POLYMERASE SUBUNIT PHAC"/>
    <property type="match status" value="1"/>
</dbReference>
<evidence type="ECO:0000313" key="7">
    <source>
        <dbReference type="EMBL" id="UVI40560.1"/>
    </source>
</evidence>
<protein>
    <submittedName>
        <fullName evidence="7">Class I poly(R)-hydroxyalkanoic acid synthase</fullName>
    </submittedName>
</protein>
<comment type="subcellular location">
    <subcellularLocation>
        <location evidence="1">Cytoplasm</location>
    </subcellularLocation>
</comment>
<evidence type="ECO:0000259" key="6">
    <source>
        <dbReference type="Pfam" id="PF07167"/>
    </source>
</evidence>
<dbReference type="RefSeq" id="WP_265560966.1">
    <property type="nucleotide sequence ID" value="NZ_CP092471.1"/>
</dbReference>
<organism evidence="7 8">
    <name type="scientific">Qipengyuania spongiae</name>
    <dbReference type="NCBI Taxonomy" id="2909673"/>
    <lineage>
        <taxon>Bacteria</taxon>
        <taxon>Pseudomonadati</taxon>
        <taxon>Pseudomonadota</taxon>
        <taxon>Alphaproteobacteria</taxon>
        <taxon>Sphingomonadales</taxon>
        <taxon>Erythrobacteraceae</taxon>
        <taxon>Qipengyuania</taxon>
    </lineage>
</organism>
<proteinExistence type="predicted"/>
<keyword evidence="2" id="KW-0963">Cytoplasm</keyword>
<evidence type="ECO:0000256" key="1">
    <source>
        <dbReference type="ARBA" id="ARBA00004496"/>
    </source>
</evidence>
<evidence type="ECO:0000256" key="2">
    <source>
        <dbReference type="ARBA" id="ARBA00022490"/>
    </source>
</evidence>
<dbReference type="InterPro" id="IPR010963">
    <property type="entry name" value="PHA_synth_I"/>
</dbReference>
<name>A0ABY5T189_9SPHN</name>
<reference evidence="7" key="1">
    <citation type="submission" date="2022-02" db="EMBL/GenBank/DDBJ databases">
        <title>Qipengyuania spongiae sp. nov., isolated from marine sponge.</title>
        <authorList>
            <person name="Li Z."/>
            <person name="Zhang M."/>
        </authorList>
    </citation>
    <scope>NUCLEOTIDE SEQUENCE</scope>
    <source>
        <strain evidence="7">PHS-Z21</strain>
    </source>
</reference>
<dbReference type="Pfam" id="PF00561">
    <property type="entry name" value="Abhydrolase_1"/>
    <property type="match status" value="1"/>
</dbReference>
<evidence type="ECO:0000256" key="3">
    <source>
        <dbReference type="ARBA" id="ARBA00022679"/>
    </source>
</evidence>
<sequence>MTDTDPFTNLYAGPTQLARAMFGPMAELAKTGAMGAVSVKPEDAQHWAEVGTKLQTMWFEFATEQAKSAPVGLPYLDPSRWMALAESWYSQMPVADPQRQKQLWEEGFALWETVLGAYGIGPKAGEKVDDLPRTDPRFANEKWKTHPAFALIHQTYLMLAERIEGMVDEIQGLPDDKREQLRFTTRAIIEAASPANFPMLNPVVLEKTIETRGENLVKGMEHLLADLKRGQLSHTDASAFKLGENIAVTPGKVVYETELFQLIQYSPTTEETLEVPLVIFPPWINRFYILDLNPKKSFVRWAVEQGVTVFMVSWKSADAGMKDVVWDDYVRAQIEAIDHIRERLSVPHVHAIGYCVAGTTLAATLALLHRRGEESKVKSATFFTAQVDFENAGDLLHFIDDGQLATIQTLSPEGYLDGRYMAATFNMLRGTDLIWNYVINNYMLGEDYPAFDLLHWNGDVTNLPAKWHQYYLRDLYRDNKLVQADAMTIDGTPIDLGQVKTPTYVQAGREDHIAPAESVWRITDHFAGPVRFVLAGSGHIAGVVNPPEAGKYQYWINEDEPRDLEAFKKGAVEHKGSWWPDWIDWLRARDAATVRADGKRDPGRKGDKVIENAPGRYVMTR</sequence>
<dbReference type="NCBIfam" id="TIGR01838">
    <property type="entry name" value="PHA_synth_I"/>
    <property type="match status" value="1"/>
</dbReference>